<dbReference type="InterPro" id="IPR050266">
    <property type="entry name" value="AB_hydrolase_sf"/>
</dbReference>
<gene>
    <name evidence="2" type="ORF">NON19_28575</name>
</gene>
<dbReference type="PANTHER" id="PTHR43798:SF33">
    <property type="entry name" value="HYDROLASE, PUTATIVE (AFU_ORTHOLOGUE AFUA_2G14860)-RELATED"/>
    <property type="match status" value="1"/>
</dbReference>
<dbReference type="Gene3D" id="3.40.50.1820">
    <property type="entry name" value="alpha/beta hydrolase"/>
    <property type="match status" value="1"/>
</dbReference>
<feature type="domain" description="AB hydrolase-1" evidence="1">
    <location>
        <begin position="41"/>
        <end position="287"/>
    </location>
</feature>
<dbReference type="Proteomes" id="UP001206206">
    <property type="component" value="Unassembled WGS sequence"/>
</dbReference>
<evidence type="ECO:0000313" key="3">
    <source>
        <dbReference type="Proteomes" id="UP001206206"/>
    </source>
</evidence>
<evidence type="ECO:0000313" key="2">
    <source>
        <dbReference type="EMBL" id="MCQ4045887.1"/>
    </source>
</evidence>
<dbReference type="Pfam" id="PF12697">
    <property type="entry name" value="Abhydrolase_6"/>
    <property type="match status" value="1"/>
</dbReference>
<dbReference type="RefSeq" id="WP_255932040.1">
    <property type="nucleotide sequence ID" value="NZ_JANFNH010000051.1"/>
</dbReference>
<organism evidence="2 3">
    <name type="scientific">Streptantibioticus rubrisoli</name>
    <dbReference type="NCBI Taxonomy" id="1387313"/>
    <lineage>
        <taxon>Bacteria</taxon>
        <taxon>Bacillati</taxon>
        <taxon>Actinomycetota</taxon>
        <taxon>Actinomycetes</taxon>
        <taxon>Kitasatosporales</taxon>
        <taxon>Streptomycetaceae</taxon>
        <taxon>Streptantibioticus</taxon>
    </lineage>
</organism>
<keyword evidence="3" id="KW-1185">Reference proteome</keyword>
<dbReference type="EMBL" id="JANFNH010000051">
    <property type="protein sequence ID" value="MCQ4045887.1"/>
    <property type="molecule type" value="Genomic_DNA"/>
</dbReference>
<protein>
    <submittedName>
        <fullName evidence="2">Alpha/beta hydrolase</fullName>
    </submittedName>
</protein>
<evidence type="ECO:0000259" key="1">
    <source>
        <dbReference type="Pfam" id="PF12697"/>
    </source>
</evidence>
<keyword evidence="2" id="KW-0378">Hydrolase</keyword>
<proteinExistence type="predicted"/>
<sequence length="300" mass="31912">MTARAHPAPGAAPPGRILRVGGVPLHVLREGAGPVCVLSGGLGLSWFDWDSVIPLLTPYRTVVRFDRPGYGFSAPPVTAPTATAEAERIRQVLDALGLPGPCTVVGHALAGFHAEAFARLYPERTAALLLVDASVEEAPRPPMASGPRTAAAWALASVLTAAAVPYALGPTGRRLLWTATTLDGRDPAPAALVRRTYRTGRMLRATLLENIRYQDMAAEILELRTRRPLPAVPVTVLAAYDGSGSRRALYWLRRQLGLANALGARFKIVTPAGHLIMIDRPRAVASALLDLGTPLGRART</sequence>
<dbReference type="GO" id="GO:0016787">
    <property type="term" value="F:hydrolase activity"/>
    <property type="evidence" value="ECO:0007669"/>
    <property type="project" value="UniProtKB-KW"/>
</dbReference>
<name>A0ABT1PKJ9_9ACTN</name>
<dbReference type="InterPro" id="IPR029058">
    <property type="entry name" value="AB_hydrolase_fold"/>
</dbReference>
<dbReference type="InterPro" id="IPR000073">
    <property type="entry name" value="AB_hydrolase_1"/>
</dbReference>
<comment type="caution">
    <text evidence="2">The sequence shown here is derived from an EMBL/GenBank/DDBJ whole genome shotgun (WGS) entry which is preliminary data.</text>
</comment>
<dbReference type="SUPFAM" id="SSF53474">
    <property type="entry name" value="alpha/beta-Hydrolases"/>
    <property type="match status" value="1"/>
</dbReference>
<reference evidence="2 3" key="1">
    <citation type="submission" date="2022-06" db="EMBL/GenBank/DDBJ databases">
        <title>Draft genome sequence of type strain Streptomyces rubrisoli DSM 42083.</title>
        <authorList>
            <person name="Duangmal K."/>
            <person name="Klaysubun C."/>
        </authorList>
    </citation>
    <scope>NUCLEOTIDE SEQUENCE [LARGE SCALE GENOMIC DNA]</scope>
    <source>
        <strain evidence="2 3">DSM 42083</strain>
    </source>
</reference>
<accession>A0ABT1PKJ9</accession>
<dbReference type="PANTHER" id="PTHR43798">
    <property type="entry name" value="MONOACYLGLYCEROL LIPASE"/>
    <property type="match status" value="1"/>
</dbReference>